<dbReference type="InterPro" id="IPR029787">
    <property type="entry name" value="Nucleotide_cyclase"/>
</dbReference>
<dbReference type="GO" id="GO:0035556">
    <property type="term" value="P:intracellular signal transduction"/>
    <property type="evidence" value="ECO:0007669"/>
    <property type="project" value="InterPro"/>
</dbReference>
<dbReference type="InterPro" id="IPR001054">
    <property type="entry name" value="A/G_cyclase"/>
</dbReference>
<dbReference type="PROSITE" id="PS50125">
    <property type="entry name" value="GUANYLATE_CYCLASE_2"/>
    <property type="match status" value="1"/>
</dbReference>
<name>A0A5S4YLU0_9BRAD</name>
<dbReference type="InterPro" id="IPR000073">
    <property type="entry name" value="AB_hydrolase_1"/>
</dbReference>
<dbReference type="SUPFAM" id="SSF55073">
    <property type="entry name" value="Nucleotide cyclase"/>
    <property type="match status" value="1"/>
</dbReference>
<dbReference type="PANTHER" id="PTHR43433:SF8">
    <property type="entry name" value="BIFUNCTIONAL LIPASE_ADENYLATE CYCLASE LIPJ"/>
    <property type="match status" value="1"/>
</dbReference>
<dbReference type="SMART" id="SM00044">
    <property type="entry name" value="CYCc"/>
    <property type="match status" value="1"/>
</dbReference>
<dbReference type="EMBL" id="VSTH01000078">
    <property type="protein sequence ID" value="TYO64335.1"/>
    <property type="molecule type" value="Genomic_DNA"/>
</dbReference>
<dbReference type="PANTHER" id="PTHR43433">
    <property type="entry name" value="HYDROLASE, ALPHA/BETA FOLD FAMILY PROTEIN"/>
    <property type="match status" value="1"/>
</dbReference>
<dbReference type="GO" id="GO:0009190">
    <property type="term" value="P:cyclic nucleotide biosynthetic process"/>
    <property type="evidence" value="ECO:0007669"/>
    <property type="project" value="InterPro"/>
</dbReference>
<dbReference type="Pfam" id="PF00561">
    <property type="entry name" value="Abhydrolase_1"/>
    <property type="match status" value="1"/>
</dbReference>
<protein>
    <submittedName>
        <fullName evidence="2">Adenylate/guanylate cyclase domain-containing protein</fullName>
    </submittedName>
</protein>
<feature type="domain" description="Guanylate cyclase" evidence="1">
    <location>
        <begin position="282"/>
        <end position="389"/>
    </location>
</feature>
<reference evidence="2 3" key="1">
    <citation type="submission" date="2019-08" db="EMBL/GenBank/DDBJ databases">
        <title>Bradyrhizobium hipponensis sp. nov., a rhizobium isolated from a Lupinus angustifolius root nodule in Tunisia.</title>
        <authorList>
            <person name="Off K."/>
            <person name="Rejili M."/>
            <person name="Mars M."/>
            <person name="Brachmann A."/>
            <person name="Marin M."/>
        </authorList>
    </citation>
    <scope>NUCLEOTIDE SEQUENCE [LARGE SCALE GENOMIC DNA]</scope>
    <source>
        <strain evidence="3">aSej3</strain>
    </source>
</reference>
<evidence type="ECO:0000313" key="3">
    <source>
        <dbReference type="Proteomes" id="UP000324797"/>
    </source>
</evidence>
<sequence>MLPETRYAKSGEVRIAYQVVGKGPIDLILVPGFISNLDHQWDNPALAHFLSRLASFSRLILFDKRGTGLSDRTGSIPTLEERMDDVRAVMDAVGSERAAVFGTSEGGAMSMLFAASYPERCQALVLYGAYAHFFTWVLPPDKFEGFLDKVEQSWGTGASITAFAPTWASDERFRQWWARSERLGASPSAVLALLRMNSEIDVRHVLPTIRTPTLVLHRAGDSRVNVEAGRYLAQTIPGAKYVELSGQDHFISAGDADSVASEMDEFLTGSRTHVEPDRILATVMLTDIVDSTKRASELGDRRWNALLDQHDRLARLEIERFKGREVKATGDGFLATFDGPARAIRCAAAISEGVRSLDLQVRGGVHTGEIEVKPDDISGIAVHIAARICALAGPGEVLVSSTVRDLVAGANLRFGDHGYHALKGLDEAVHLFRAETEEHVRASLAM</sequence>
<dbReference type="InterPro" id="IPR050471">
    <property type="entry name" value="AB_hydrolase"/>
</dbReference>
<dbReference type="AlphaFoldDB" id="A0A5S4YLU0"/>
<dbReference type="Pfam" id="PF00211">
    <property type="entry name" value="Guanylate_cyc"/>
    <property type="match status" value="1"/>
</dbReference>
<dbReference type="InterPro" id="IPR029058">
    <property type="entry name" value="AB_hydrolase_fold"/>
</dbReference>
<dbReference type="Gene3D" id="3.30.70.1230">
    <property type="entry name" value="Nucleotide cyclase"/>
    <property type="match status" value="1"/>
</dbReference>
<evidence type="ECO:0000313" key="2">
    <source>
        <dbReference type="EMBL" id="TYO64335.1"/>
    </source>
</evidence>
<dbReference type="Gene3D" id="3.40.50.1820">
    <property type="entry name" value="alpha/beta hydrolase"/>
    <property type="match status" value="1"/>
</dbReference>
<accession>A0A5S4YLU0</accession>
<organism evidence="2 3">
    <name type="scientific">Bradyrhizobium hipponense</name>
    <dbReference type="NCBI Taxonomy" id="2605638"/>
    <lineage>
        <taxon>Bacteria</taxon>
        <taxon>Pseudomonadati</taxon>
        <taxon>Pseudomonadota</taxon>
        <taxon>Alphaproteobacteria</taxon>
        <taxon>Hyphomicrobiales</taxon>
        <taxon>Nitrobacteraceae</taxon>
        <taxon>Bradyrhizobium</taxon>
    </lineage>
</organism>
<dbReference type="RefSeq" id="WP_148741746.1">
    <property type="nucleotide sequence ID" value="NZ_VSTH01000078.1"/>
</dbReference>
<proteinExistence type="predicted"/>
<dbReference type="PRINTS" id="PR00111">
    <property type="entry name" value="ABHYDROLASE"/>
</dbReference>
<dbReference type="GO" id="GO:0004016">
    <property type="term" value="F:adenylate cyclase activity"/>
    <property type="evidence" value="ECO:0007669"/>
    <property type="project" value="UniProtKB-ARBA"/>
</dbReference>
<comment type="caution">
    <text evidence="2">The sequence shown here is derived from an EMBL/GenBank/DDBJ whole genome shotgun (WGS) entry which is preliminary data.</text>
</comment>
<evidence type="ECO:0000259" key="1">
    <source>
        <dbReference type="PROSITE" id="PS50125"/>
    </source>
</evidence>
<dbReference type="SUPFAM" id="SSF53474">
    <property type="entry name" value="alpha/beta-Hydrolases"/>
    <property type="match status" value="1"/>
</dbReference>
<gene>
    <name evidence="2" type="ORF">FXV83_23585</name>
</gene>
<dbReference type="Proteomes" id="UP000324797">
    <property type="component" value="Unassembled WGS sequence"/>
</dbReference>
<dbReference type="CDD" id="cd07302">
    <property type="entry name" value="CHD"/>
    <property type="match status" value="1"/>
</dbReference>
<keyword evidence="3" id="KW-1185">Reference proteome</keyword>